<sequence>MMVMVFVAIFHHDWLANPCGGRSMLPFVKKCPDCYYPVVNPCPVVAELIYFDRESEKGSNSFAMQFSKGSDTIHNLLVNPNPNCFIDLLTAAKREFSTRDRPEGNFVRKWSKSVEWEVTNEHGSAPIIVIITATFVKEVQGAQKERGYGHTDAMTYALLEVYYTSLSLTYMECFNGRLNLRYLQKNLLQQ</sequence>
<dbReference type="Proteomes" id="UP000316621">
    <property type="component" value="Chromosome 3"/>
</dbReference>
<accession>A0A4Y7J5P4</accession>
<evidence type="ECO:0000313" key="3">
    <source>
        <dbReference type="Proteomes" id="UP000316621"/>
    </source>
</evidence>
<feature type="signal peptide" evidence="1">
    <location>
        <begin position="1"/>
        <end position="16"/>
    </location>
</feature>
<evidence type="ECO:0000313" key="2">
    <source>
        <dbReference type="EMBL" id="RZC56147.1"/>
    </source>
</evidence>
<gene>
    <name evidence="2" type="ORF">C5167_015000</name>
</gene>
<protein>
    <submittedName>
        <fullName evidence="2">Uncharacterized protein</fullName>
    </submittedName>
</protein>
<dbReference type="EMBL" id="CM010717">
    <property type="protein sequence ID" value="RZC56147.1"/>
    <property type="molecule type" value="Genomic_DNA"/>
</dbReference>
<keyword evidence="3" id="KW-1185">Reference proteome</keyword>
<dbReference type="AlphaFoldDB" id="A0A4Y7J5P4"/>
<dbReference type="Gramene" id="RZC56147">
    <property type="protein sequence ID" value="RZC56147"/>
    <property type="gene ID" value="C5167_015000"/>
</dbReference>
<reference evidence="2 3" key="1">
    <citation type="journal article" date="2018" name="Science">
        <title>The opium poppy genome and morphinan production.</title>
        <authorList>
            <person name="Guo L."/>
            <person name="Winzer T."/>
            <person name="Yang X."/>
            <person name="Li Y."/>
            <person name="Ning Z."/>
            <person name="He Z."/>
            <person name="Teodor R."/>
            <person name="Lu Y."/>
            <person name="Bowser T.A."/>
            <person name="Graham I.A."/>
            <person name="Ye K."/>
        </authorList>
    </citation>
    <scope>NUCLEOTIDE SEQUENCE [LARGE SCALE GENOMIC DNA]</scope>
    <source>
        <strain evidence="3">cv. HN1</strain>
        <tissue evidence="2">Leaves</tissue>
    </source>
</reference>
<proteinExistence type="predicted"/>
<name>A0A4Y7J5P4_PAPSO</name>
<keyword evidence="1" id="KW-0732">Signal</keyword>
<organism evidence="2 3">
    <name type="scientific">Papaver somniferum</name>
    <name type="common">Opium poppy</name>
    <dbReference type="NCBI Taxonomy" id="3469"/>
    <lineage>
        <taxon>Eukaryota</taxon>
        <taxon>Viridiplantae</taxon>
        <taxon>Streptophyta</taxon>
        <taxon>Embryophyta</taxon>
        <taxon>Tracheophyta</taxon>
        <taxon>Spermatophyta</taxon>
        <taxon>Magnoliopsida</taxon>
        <taxon>Ranunculales</taxon>
        <taxon>Papaveraceae</taxon>
        <taxon>Papaveroideae</taxon>
        <taxon>Papaver</taxon>
    </lineage>
</organism>
<feature type="chain" id="PRO_5021319965" evidence="1">
    <location>
        <begin position="17"/>
        <end position="190"/>
    </location>
</feature>
<evidence type="ECO:0000256" key="1">
    <source>
        <dbReference type="SAM" id="SignalP"/>
    </source>
</evidence>